<dbReference type="EMBL" id="CP073100">
    <property type="protein sequence ID" value="QUE51045.1"/>
    <property type="molecule type" value="Genomic_DNA"/>
</dbReference>
<name>A0A975J001_9BACT</name>
<organism evidence="1 2">
    <name type="scientific">Luteolibacter ambystomatis</name>
    <dbReference type="NCBI Taxonomy" id="2824561"/>
    <lineage>
        <taxon>Bacteria</taxon>
        <taxon>Pseudomonadati</taxon>
        <taxon>Verrucomicrobiota</taxon>
        <taxon>Verrucomicrobiia</taxon>
        <taxon>Verrucomicrobiales</taxon>
        <taxon>Verrucomicrobiaceae</taxon>
        <taxon>Luteolibacter</taxon>
    </lineage>
</organism>
<evidence type="ECO:0000313" key="1">
    <source>
        <dbReference type="EMBL" id="QUE51045.1"/>
    </source>
</evidence>
<sequence>MNQWRSSRCLLVLAVVLIAAAAGAYGVFRWSKPEPVRTNVVCRAIVFVSGTEPMARSEDPAVRERYHRIASRSEDWWKEIAARHPDLAPANHEVADERNGFLRWVKFVETHGCNSLKVPAALGAWFDGGSNLDRFETKRWLLENRALLDELQAIGELPDRSVRGIALERWKHDCGRFELRCAEALMLEARSVAEDGDEATALRRMRAVQGLADHFSGIEVPDDHYWRITSAIDARMRNRIIREILPALSGDRACHLQTWAPLLRAPAAAPKDYATILRANWQMSLREFLLPTLVNLHDQSHAPDADALVDTYTDRMRTQIEACEKAAAFTDLPSWNTIIAPPEKLSPECRDLYQMAMDDRAAASREWLGMQIQRSMDAAVFDILAGEPVTAEPVSGKPFTWNESRRELALPDSPSLARLKVEARKVPQLAFVR</sequence>
<dbReference type="RefSeq" id="WP_211631184.1">
    <property type="nucleotide sequence ID" value="NZ_CP073100.1"/>
</dbReference>
<protein>
    <submittedName>
        <fullName evidence="1">Uncharacterized protein</fullName>
    </submittedName>
</protein>
<dbReference type="KEGG" id="lamb:KBB96_19585"/>
<proteinExistence type="predicted"/>
<accession>A0A975J001</accession>
<keyword evidence="2" id="KW-1185">Reference proteome</keyword>
<gene>
    <name evidence="1" type="ORF">KBB96_19585</name>
</gene>
<dbReference type="Proteomes" id="UP000676169">
    <property type="component" value="Chromosome"/>
</dbReference>
<dbReference type="AlphaFoldDB" id="A0A975J001"/>
<evidence type="ECO:0000313" key="2">
    <source>
        <dbReference type="Proteomes" id="UP000676169"/>
    </source>
</evidence>
<reference evidence="1" key="1">
    <citation type="submission" date="2021-04" db="EMBL/GenBank/DDBJ databases">
        <title>Luteolibacter sp. 32A isolated from the skin of an Anderson's salamander (Ambystoma andersonii).</title>
        <authorList>
            <person name="Spergser J."/>
            <person name="Busse H.-J."/>
        </authorList>
    </citation>
    <scope>NUCLEOTIDE SEQUENCE</scope>
    <source>
        <strain evidence="1">32A</strain>
    </source>
</reference>